<keyword evidence="4 13" id="KW-0812">Transmembrane</keyword>
<keyword evidence="5 14" id="KW-0732">Signal</keyword>
<dbReference type="PANTHER" id="PTHR12924:SF0">
    <property type="entry name" value="TRANSLOCON-ASSOCIATED PROTEIN SUBUNIT ALPHA"/>
    <property type="match status" value="1"/>
</dbReference>
<keyword evidence="6" id="KW-0256">Endoplasmic reticulum</keyword>
<feature type="chain" id="PRO_5007283763" description="Translocon-associated protein subunit alpha" evidence="14">
    <location>
        <begin position="19"/>
        <end position="285"/>
    </location>
</feature>
<dbReference type="Pfam" id="PF03896">
    <property type="entry name" value="TRAP_alpha"/>
    <property type="match status" value="1"/>
</dbReference>
<organism evidence="15">
    <name type="scientific">Hyalomma excavatum</name>
    <dbReference type="NCBI Taxonomy" id="257692"/>
    <lineage>
        <taxon>Eukaryota</taxon>
        <taxon>Metazoa</taxon>
        <taxon>Ecdysozoa</taxon>
        <taxon>Arthropoda</taxon>
        <taxon>Chelicerata</taxon>
        <taxon>Arachnida</taxon>
        <taxon>Acari</taxon>
        <taxon>Parasitiformes</taxon>
        <taxon>Ixodida</taxon>
        <taxon>Ixodoidea</taxon>
        <taxon>Ixodidae</taxon>
        <taxon>Hyalomminae</taxon>
        <taxon>Hyalomma</taxon>
    </lineage>
</organism>
<feature type="signal peptide" evidence="14">
    <location>
        <begin position="1"/>
        <end position="18"/>
    </location>
</feature>
<feature type="region of interest" description="Disordered" evidence="12">
    <location>
        <begin position="30"/>
        <end position="76"/>
    </location>
</feature>
<dbReference type="GO" id="GO:0005789">
    <property type="term" value="C:endoplasmic reticulum membrane"/>
    <property type="evidence" value="ECO:0007669"/>
    <property type="project" value="UniProtKB-SubCell"/>
</dbReference>
<feature type="compositionally biased region" description="Acidic residues" evidence="12">
    <location>
        <begin position="54"/>
        <end position="63"/>
    </location>
</feature>
<evidence type="ECO:0000256" key="11">
    <source>
        <dbReference type="ARBA" id="ARBA00031071"/>
    </source>
</evidence>
<reference evidence="15" key="1">
    <citation type="journal article" date="2017" name="Ticks Tick Borne Dis.">
        <title>An insight into the sialome of Hyalomma excavatum.</title>
        <authorList>
            <person name="Ribeiro J.M."/>
            <person name="Slovak M."/>
            <person name="Francischetti I.M."/>
        </authorList>
    </citation>
    <scope>NUCLEOTIDE SEQUENCE</scope>
    <source>
        <strain evidence="15">Samish</strain>
        <tissue evidence="15">Salivary glands</tissue>
    </source>
</reference>
<comment type="similarity">
    <text evidence="2">Belongs to the TRAP-alpha family.</text>
</comment>
<dbReference type="PANTHER" id="PTHR12924">
    <property type="entry name" value="TRANSLOCON-ASSOCIATED PROTEIN, ALPHA SUBUNIT"/>
    <property type="match status" value="1"/>
</dbReference>
<comment type="subcellular location">
    <subcellularLocation>
        <location evidence="1">Endoplasmic reticulum membrane</location>
        <topology evidence="1">Single-pass type I membrane protein</topology>
    </subcellularLocation>
</comment>
<evidence type="ECO:0000313" key="15">
    <source>
        <dbReference type="EMBL" id="JAP64812.1"/>
    </source>
</evidence>
<protein>
    <recommendedName>
        <fullName evidence="3">Translocon-associated protein subunit alpha</fullName>
    </recommendedName>
    <alternativeName>
        <fullName evidence="11">Signal sequence receptor subunit alpha</fullName>
    </alternativeName>
</protein>
<comment type="function">
    <text evidence="9">TRAP proteins are part of a complex whose function is to bind calcium to the ER membrane and thereby regulate the retention of ER resident proteins. May be involved in the recycling of the translocation apparatus after completion of the translocation process or may function as a membrane-bound chaperone facilitating folding of translocated proteins.</text>
</comment>
<evidence type="ECO:0000256" key="8">
    <source>
        <dbReference type="ARBA" id="ARBA00023136"/>
    </source>
</evidence>
<accession>A0A131XEP3</accession>
<sequence>MLSRYIILALLIVPLVTLFHQNGVPCARAEDEDEVTVETDAPADSTQQEAAVTEQDDDDEGDDSSSGGPLKPSPDGDTYMLFTKPQNFQSKLPAGKEVHFLVGFSNKGDKEFVLDTMDASFRYPMDFSFYIQNFTTIGYNKVVKPKQQATLSYSFFTSESFSARPFGLAVNLRYRDADGNAYQDAVFNETIEVVEIDEGLDGETFFLYMFLATCLVLLLVAGQQFLGTLSKKKPASKQKVEMGTQSASDVDYDWLPKDINRSPKRSPRQSPRSRRLKRGTGSGEE</sequence>
<proteinExistence type="evidence at transcript level"/>
<evidence type="ECO:0000256" key="13">
    <source>
        <dbReference type="SAM" id="Phobius"/>
    </source>
</evidence>
<dbReference type="AlphaFoldDB" id="A0A131XEP3"/>
<dbReference type="EMBL" id="GEFH01003769">
    <property type="protein sequence ID" value="JAP64812.1"/>
    <property type="molecule type" value="mRNA"/>
</dbReference>
<evidence type="ECO:0000256" key="4">
    <source>
        <dbReference type="ARBA" id="ARBA00022692"/>
    </source>
</evidence>
<name>A0A131XEP3_9ACAR</name>
<comment type="subunit">
    <text evidence="10">Heterotetramer of TRAP-alpha, TRAP-beta, TRAP-delta and TRAP-gamma. Interacts with palmitoylated calnexin (CALX), the interaction is required for efficient folding of glycosylated proteins.</text>
</comment>
<dbReference type="InterPro" id="IPR005595">
    <property type="entry name" value="TRAP_alpha"/>
</dbReference>
<evidence type="ECO:0000256" key="14">
    <source>
        <dbReference type="SAM" id="SignalP"/>
    </source>
</evidence>
<evidence type="ECO:0000256" key="3">
    <source>
        <dbReference type="ARBA" id="ARBA00020280"/>
    </source>
</evidence>
<evidence type="ECO:0000256" key="5">
    <source>
        <dbReference type="ARBA" id="ARBA00022729"/>
    </source>
</evidence>
<evidence type="ECO:0000256" key="1">
    <source>
        <dbReference type="ARBA" id="ARBA00004115"/>
    </source>
</evidence>
<evidence type="ECO:0000256" key="6">
    <source>
        <dbReference type="ARBA" id="ARBA00022824"/>
    </source>
</evidence>
<evidence type="ECO:0000256" key="9">
    <source>
        <dbReference type="ARBA" id="ARBA00025620"/>
    </source>
</evidence>
<feature type="region of interest" description="Disordered" evidence="12">
    <location>
        <begin position="251"/>
        <end position="285"/>
    </location>
</feature>
<evidence type="ECO:0000256" key="7">
    <source>
        <dbReference type="ARBA" id="ARBA00022989"/>
    </source>
</evidence>
<feature type="compositionally biased region" description="Basic residues" evidence="12">
    <location>
        <begin position="262"/>
        <end position="278"/>
    </location>
</feature>
<evidence type="ECO:0000256" key="10">
    <source>
        <dbReference type="ARBA" id="ARBA00025854"/>
    </source>
</evidence>
<evidence type="ECO:0000256" key="12">
    <source>
        <dbReference type="SAM" id="MobiDB-lite"/>
    </source>
</evidence>
<feature type="transmembrane region" description="Helical" evidence="13">
    <location>
        <begin position="205"/>
        <end position="229"/>
    </location>
</feature>
<keyword evidence="8 13" id="KW-0472">Membrane</keyword>
<evidence type="ECO:0000256" key="2">
    <source>
        <dbReference type="ARBA" id="ARBA00006776"/>
    </source>
</evidence>
<keyword evidence="7 13" id="KW-1133">Transmembrane helix</keyword>